<reference evidence="2" key="1">
    <citation type="submission" date="2022-03" db="EMBL/GenBank/DDBJ databases">
        <authorList>
            <person name="Alioto T."/>
            <person name="Alioto T."/>
            <person name="Gomez Garrido J."/>
        </authorList>
    </citation>
    <scope>NUCLEOTIDE SEQUENCE</scope>
</reference>
<gene>
    <name evidence="2" type="ORF">PECUL_23A033079</name>
</gene>
<sequence>MASTHVIAILPPTATYEMLSPASKTQHHSQDQYNPTHSYRSSTHKNKLDWSDLIRTGLSSKSHLTTTKSNTGWTSNSITSKYIEKSHRTTTKSNTGWISIETRPTLSEQKPPYNHQKQHRLDYQ</sequence>
<feature type="compositionally biased region" description="Polar residues" evidence="1">
    <location>
        <begin position="31"/>
        <end position="41"/>
    </location>
</feature>
<dbReference type="EMBL" id="OW240923">
    <property type="protein sequence ID" value="CAH2324343.1"/>
    <property type="molecule type" value="Genomic_DNA"/>
</dbReference>
<feature type="compositionally biased region" description="Polar residues" evidence="1">
    <location>
        <begin position="91"/>
        <end position="108"/>
    </location>
</feature>
<dbReference type="AlphaFoldDB" id="A0AAD1TG14"/>
<accession>A0AAD1TG14</accession>
<name>A0AAD1TG14_PELCU</name>
<evidence type="ECO:0000256" key="1">
    <source>
        <dbReference type="SAM" id="MobiDB-lite"/>
    </source>
</evidence>
<evidence type="ECO:0000313" key="3">
    <source>
        <dbReference type="Proteomes" id="UP001295444"/>
    </source>
</evidence>
<dbReference type="Proteomes" id="UP001295444">
    <property type="component" value="Chromosome 12"/>
</dbReference>
<protein>
    <submittedName>
        <fullName evidence="2">Uncharacterized protein</fullName>
    </submittedName>
</protein>
<feature type="region of interest" description="Disordered" evidence="1">
    <location>
        <begin position="86"/>
        <end position="124"/>
    </location>
</feature>
<organism evidence="2 3">
    <name type="scientific">Pelobates cultripes</name>
    <name type="common">Western spadefoot toad</name>
    <dbReference type="NCBI Taxonomy" id="61616"/>
    <lineage>
        <taxon>Eukaryota</taxon>
        <taxon>Metazoa</taxon>
        <taxon>Chordata</taxon>
        <taxon>Craniata</taxon>
        <taxon>Vertebrata</taxon>
        <taxon>Euteleostomi</taxon>
        <taxon>Amphibia</taxon>
        <taxon>Batrachia</taxon>
        <taxon>Anura</taxon>
        <taxon>Pelobatoidea</taxon>
        <taxon>Pelobatidae</taxon>
        <taxon>Pelobates</taxon>
    </lineage>
</organism>
<evidence type="ECO:0000313" key="2">
    <source>
        <dbReference type="EMBL" id="CAH2324343.1"/>
    </source>
</evidence>
<keyword evidence="3" id="KW-1185">Reference proteome</keyword>
<proteinExistence type="predicted"/>
<feature type="region of interest" description="Disordered" evidence="1">
    <location>
        <begin position="20"/>
        <end position="45"/>
    </location>
</feature>